<protein>
    <submittedName>
        <fullName evidence="2">Uncharacterized protein</fullName>
    </submittedName>
</protein>
<dbReference type="Proteomes" id="UP000011115">
    <property type="component" value="Unassembled WGS sequence"/>
</dbReference>
<feature type="region of interest" description="Disordered" evidence="1">
    <location>
        <begin position="163"/>
        <end position="190"/>
    </location>
</feature>
<dbReference type="Gramene" id="PGSC0003DMT400021145">
    <property type="protein sequence ID" value="PGSC0003DMT400021145"/>
    <property type="gene ID" value="PGSC0003DMG400008189"/>
</dbReference>
<evidence type="ECO:0000313" key="3">
    <source>
        <dbReference type="Proteomes" id="UP000011115"/>
    </source>
</evidence>
<dbReference type="HOGENOM" id="CLU_1430345_0_0_1"/>
<dbReference type="PaxDb" id="4113-PGSC0003DMT400021145"/>
<sequence length="190" mass="21568">MNKNEASLRDNGQEPQPNSTLTYAHVEDRKMSVEHKGVYNNKEEINIPSSQEEEILGDELLNDDSNSPATQTKNQLCPYESVKMTDNGIHINDHKSNNDLDIVPFPTPIQTEDITMAIPQSPNEVLHNILTYKESEIGHLQLCDTNVQVEDLSPRSIKSIKFAKKNKKQGNEESIQPIRSQPKRQVTHKK</sequence>
<feature type="compositionally biased region" description="Polar residues" evidence="1">
    <location>
        <begin position="13"/>
        <end position="22"/>
    </location>
</feature>
<evidence type="ECO:0000256" key="1">
    <source>
        <dbReference type="SAM" id="MobiDB-lite"/>
    </source>
</evidence>
<proteinExistence type="predicted"/>
<dbReference type="AlphaFoldDB" id="M1AEP6"/>
<reference evidence="2" key="2">
    <citation type="submission" date="2015-06" db="UniProtKB">
        <authorList>
            <consortium name="EnsemblPlants"/>
        </authorList>
    </citation>
    <scope>IDENTIFICATION</scope>
    <source>
        <strain evidence="2">DM1-3 516 R44</strain>
    </source>
</reference>
<keyword evidence="3" id="KW-1185">Reference proteome</keyword>
<feature type="compositionally biased region" description="Basic and acidic residues" evidence="1">
    <location>
        <begin position="1"/>
        <end position="12"/>
    </location>
</feature>
<name>M1AEP6_SOLTU</name>
<dbReference type="InParanoid" id="M1AEP6"/>
<reference evidence="3" key="1">
    <citation type="journal article" date="2011" name="Nature">
        <title>Genome sequence and analysis of the tuber crop potato.</title>
        <authorList>
            <consortium name="The Potato Genome Sequencing Consortium"/>
        </authorList>
    </citation>
    <scope>NUCLEOTIDE SEQUENCE [LARGE SCALE GENOMIC DNA]</scope>
    <source>
        <strain evidence="3">cv. DM1-3 516 R44</strain>
    </source>
</reference>
<feature type="compositionally biased region" description="Basic residues" evidence="1">
    <location>
        <begin position="181"/>
        <end position="190"/>
    </location>
</feature>
<organism evidence="2 3">
    <name type="scientific">Solanum tuberosum</name>
    <name type="common">Potato</name>
    <dbReference type="NCBI Taxonomy" id="4113"/>
    <lineage>
        <taxon>Eukaryota</taxon>
        <taxon>Viridiplantae</taxon>
        <taxon>Streptophyta</taxon>
        <taxon>Embryophyta</taxon>
        <taxon>Tracheophyta</taxon>
        <taxon>Spermatophyta</taxon>
        <taxon>Magnoliopsida</taxon>
        <taxon>eudicotyledons</taxon>
        <taxon>Gunneridae</taxon>
        <taxon>Pentapetalae</taxon>
        <taxon>asterids</taxon>
        <taxon>lamiids</taxon>
        <taxon>Solanales</taxon>
        <taxon>Solanaceae</taxon>
        <taxon>Solanoideae</taxon>
        <taxon>Solaneae</taxon>
        <taxon>Solanum</taxon>
    </lineage>
</organism>
<feature type="region of interest" description="Disordered" evidence="1">
    <location>
        <begin position="1"/>
        <end position="28"/>
    </location>
</feature>
<evidence type="ECO:0000313" key="2">
    <source>
        <dbReference type="EnsemblPlants" id="PGSC0003DMT400021145"/>
    </source>
</evidence>
<accession>M1AEP6</accession>
<dbReference type="EnsemblPlants" id="PGSC0003DMT400021145">
    <property type="protein sequence ID" value="PGSC0003DMT400021145"/>
    <property type="gene ID" value="PGSC0003DMG400008189"/>
</dbReference>